<accession>A0A1G2R5M3</accession>
<dbReference type="EMBL" id="MHTY01000030">
    <property type="protein sequence ID" value="OHA68144.1"/>
    <property type="molecule type" value="Genomic_DNA"/>
</dbReference>
<gene>
    <name evidence="1" type="ORF">A3J68_01685</name>
</gene>
<comment type="caution">
    <text evidence="1">The sequence shown here is derived from an EMBL/GenBank/DDBJ whole genome shotgun (WGS) entry which is preliminary data.</text>
</comment>
<name>A0A1G2R5M3_9BACT</name>
<reference evidence="1 2" key="1">
    <citation type="journal article" date="2016" name="Nat. Commun.">
        <title>Thousands of microbial genomes shed light on interconnected biogeochemical processes in an aquifer system.</title>
        <authorList>
            <person name="Anantharaman K."/>
            <person name="Brown C.T."/>
            <person name="Hug L.A."/>
            <person name="Sharon I."/>
            <person name="Castelle C.J."/>
            <person name="Probst A.J."/>
            <person name="Thomas B.C."/>
            <person name="Singh A."/>
            <person name="Wilkins M.J."/>
            <person name="Karaoz U."/>
            <person name="Brodie E.L."/>
            <person name="Williams K.H."/>
            <person name="Hubbard S.S."/>
            <person name="Banfield J.F."/>
        </authorList>
    </citation>
    <scope>NUCLEOTIDE SEQUENCE [LARGE SCALE GENOMIC DNA]</scope>
</reference>
<evidence type="ECO:0000313" key="1">
    <source>
        <dbReference type="EMBL" id="OHA68144.1"/>
    </source>
</evidence>
<sequence>MHIIEGWVFRVHAQDPIGRVGIYLKGPSVTGKQLWGSFFLEVERLFPTRKEAVRAMRSFPPMSHVVKLDVRHIRLEIADHPNEWVPPFTQATSYVVLWYFRHQTDETRMVMERPMGTRNHMADDDSTGVVGHIPGADFYQNGNVPFEDFSSAKDHAYEASRQARAYPKIAIITMSGA</sequence>
<evidence type="ECO:0000313" key="2">
    <source>
        <dbReference type="Proteomes" id="UP000178529"/>
    </source>
</evidence>
<protein>
    <submittedName>
        <fullName evidence="1">Uncharacterized protein</fullName>
    </submittedName>
</protein>
<dbReference type="Proteomes" id="UP000178529">
    <property type="component" value="Unassembled WGS sequence"/>
</dbReference>
<proteinExistence type="predicted"/>
<organism evidence="1 2">
    <name type="scientific">Candidatus Wildermuthbacteria bacterium RIFCSPHIGHO2_02_FULL_48_16</name>
    <dbReference type="NCBI Taxonomy" id="1802453"/>
    <lineage>
        <taxon>Bacteria</taxon>
        <taxon>Candidatus Wildermuthiibacteriota</taxon>
    </lineage>
</organism>
<dbReference type="AlphaFoldDB" id="A0A1G2R5M3"/>